<sequence>MSFTLCVSLYKTISQSIEVLLSQMQEVVDIFPEKCVMKWNVGKLMVPEERIRTRQIKADQINIECIPYMITESGTPGVYLVQSFSNIEFQHEITVLKSEMKSCAYNDFRYNNIACKHMYLLNLLHAGIAPFKEHIVSFEQSFFVTEHSSMSQDNLTAEIANLLAAYRSYRENPYRLTDEQIANIRLDEELILFAIDENNKKQCNKPKFLDPKTIK</sequence>
<dbReference type="EMBL" id="KV921337">
    <property type="protein sequence ID" value="ORE18156.1"/>
    <property type="molecule type" value="Genomic_DNA"/>
</dbReference>
<name>A0A1X0S1L4_RHIZD</name>
<protein>
    <recommendedName>
        <fullName evidence="3">SWIM-type domain-containing protein</fullName>
    </recommendedName>
</protein>
<dbReference type="AlphaFoldDB" id="A0A1X0S1L4"/>
<gene>
    <name evidence="1" type="ORF">BCV71DRAFT_285983</name>
</gene>
<evidence type="ECO:0008006" key="3">
    <source>
        <dbReference type="Google" id="ProtNLM"/>
    </source>
</evidence>
<dbReference type="VEuPathDB" id="FungiDB:BCV72DRAFT_222619"/>
<accession>A0A1X0S1L4</accession>
<reference evidence="1 2" key="1">
    <citation type="journal article" date="2016" name="Proc. Natl. Acad. Sci. U.S.A.">
        <title>Lipid metabolic changes in an early divergent fungus govern the establishment of a mutualistic symbiosis with endobacteria.</title>
        <authorList>
            <person name="Lastovetsky O.A."/>
            <person name="Gaspar M.L."/>
            <person name="Mondo S.J."/>
            <person name="LaButti K.M."/>
            <person name="Sandor L."/>
            <person name="Grigoriev I.V."/>
            <person name="Henry S.A."/>
            <person name="Pawlowska T.E."/>
        </authorList>
    </citation>
    <scope>NUCLEOTIDE SEQUENCE [LARGE SCALE GENOMIC DNA]</scope>
    <source>
        <strain evidence="1 2">ATCC 11559</strain>
    </source>
</reference>
<organism evidence="1 2">
    <name type="scientific">Rhizopus microsporus</name>
    <dbReference type="NCBI Taxonomy" id="58291"/>
    <lineage>
        <taxon>Eukaryota</taxon>
        <taxon>Fungi</taxon>
        <taxon>Fungi incertae sedis</taxon>
        <taxon>Mucoromycota</taxon>
        <taxon>Mucoromycotina</taxon>
        <taxon>Mucoromycetes</taxon>
        <taxon>Mucorales</taxon>
        <taxon>Mucorineae</taxon>
        <taxon>Rhizopodaceae</taxon>
        <taxon>Rhizopus</taxon>
    </lineage>
</organism>
<dbReference type="Proteomes" id="UP000242381">
    <property type="component" value="Unassembled WGS sequence"/>
</dbReference>
<evidence type="ECO:0000313" key="2">
    <source>
        <dbReference type="Proteomes" id="UP000242381"/>
    </source>
</evidence>
<evidence type="ECO:0000313" key="1">
    <source>
        <dbReference type="EMBL" id="ORE18156.1"/>
    </source>
</evidence>
<proteinExistence type="predicted"/>